<evidence type="ECO:0000256" key="2">
    <source>
        <dbReference type="SAM" id="MobiDB-lite"/>
    </source>
</evidence>
<feature type="domain" description="EH" evidence="3">
    <location>
        <begin position="1"/>
        <end position="82"/>
    </location>
</feature>
<reference evidence="5 6" key="1">
    <citation type="journal article" date="2019" name="Gigascience">
        <title>Whole-genome sequence of the oriental lung fluke Paragonimus westermani.</title>
        <authorList>
            <person name="Oey H."/>
            <person name="Zakrzewski M."/>
            <person name="Narain K."/>
            <person name="Devi K.R."/>
            <person name="Agatsuma T."/>
            <person name="Nawaratna S."/>
            <person name="Gobert G.N."/>
            <person name="Jones M.K."/>
            <person name="Ragan M.A."/>
            <person name="McManus D.P."/>
            <person name="Krause L."/>
        </authorList>
    </citation>
    <scope>NUCLEOTIDE SEQUENCE [LARGE SCALE GENOMIC DNA]</scope>
    <source>
        <strain evidence="5 6">IND2009</strain>
    </source>
</reference>
<dbReference type="PROSITE" id="PS50031">
    <property type="entry name" value="EH"/>
    <property type="match status" value="1"/>
</dbReference>
<dbReference type="PROSITE" id="PS00018">
    <property type="entry name" value="EF_HAND_1"/>
    <property type="match status" value="1"/>
</dbReference>
<feature type="domain" description="EF-hand" evidence="4">
    <location>
        <begin position="26"/>
        <end position="61"/>
    </location>
</feature>
<dbReference type="InterPro" id="IPR018247">
    <property type="entry name" value="EF_Hand_1_Ca_BS"/>
</dbReference>
<dbReference type="AlphaFoldDB" id="A0A5J4N3V8"/>
<gene>
    <name evidence="5" type="ORF">DEA37_0011304</name>
</gene>
<keyword evidence="1" id="KW-0106">Calcium</keyword>
<dbReference type="GO" id="GO:0006897">
    <property type="term" value="P:endocytosis"/>
    <property type="evidence" value="ECO:0007669"/>
    <property type="project" value="TreeGrafter"/>
</dbReference>
<dbReference type="PANTHER" id="PTHR11216">
    <property type="entry name" value="EH DOMAIN"/>
    <property type="match status" value="1"/>
</dbReference>
<dbReference type="EMBL" id="QNGE01013975">
    <property type="protein sequence ID" value="KAA3670137.1"/>
    <property type="molecule type" value="Genomic_DNA"/>
</dbReference>
<protein>
    <recommendedName>
        <fullName evidence="7">EH domain-containing protein</fullName>
    </recommendedName>
</protein>
<dbReference type="GO" id="GO:0016197">
    <property type="term" value="P:endosomal transport"/>
    <property type="evidence" value="ECO:0007669"/>
    <property type="project" value="TreeGrafter"/>
</dbReference>
<dbReference type="PROSITE" id="PS50222">
    <property type="entry name" value="EF_HAND_2"/>
    <property type="match status" value="1"/>
</dbReference>
<dbReference type="GO" id="GO:0005737">
    <property type="term" value="C:cytoplasm"/>
    <property type="evidence" value="ECO:0007669"/>
    <property type="project" value="TreeGrafter"/>
</dbReference>
<dbReference type="SUPFAM" id="SSF47473">
    <property type="entry name" value="EF-hand"/>
    <property type="match status" value="1"/>
</dbReference>
<evidence type="ECO:0000259" key="4">
    <source>
        <dbReference type="PROSITE" id="PS50222"/>
    </source>
</evidence>
<evidence type="ECO:0008006" key="7">
    <source>
        <dbReference type="Google" id="ProtNLM"/>
    </source>
</evidence>
<dbReference type="PANTHER" id="PTHR11216:SF174">
    <property type="entry name" value="GH06923P"/>
    <property type="match status" value="1"/>
</dbReference>
<dbReference type="Proteomes" id="UP000324629">
    <property type="component" value="Unassembled WGS sequence"/>
</dbReference>
<dbReference type="InterPro" id="IPR002048">
    <property type="entry name" value="EF_hand_dom"/>
</dbReference>
<dbReference type="InterPro" id="IPR000261">
    <property type="entry name" value="EH_dom"/>
</dbReference>
<dbReference type="Gene3D" id="1.10.238.10">
    <property type="entry name" value="EF-hand"/>
    <property type="match status" value="1"/>
</dbReference>
<dbReference type="CDD" id="cd00052">
    <property type="entry name" value="EH"/>
    <property type="match status" value="1"/>
</dbReference>
<feature type="non-terminal residue" evidence="5">
    <location>
        <position position="1"/>
    </location>
</feature>
<evidence type="ECO:0000313" key="6">
    <source>
        <dbReference type="Proteomes" id="UP000324629"/>
    </source>
</evidence>
<dbReference type="GO" id="GO:0005886">
    <property type="term" value="C:plasma membrane"/>
    <property type="evidence" value="ECO:0007669"/>
    <property type="project" value="TreeGrafter"/>
</dbReference>
<organism evidence="5 6">
    <name type="scientific">Paragonimus westermani</name>
    <dbReference type="NCBI Taxonomy" id="34504"/>
    <lineage>
        <taxon>Eukaryota</taxon>
        <taxon>Metazoa</taxon>
        <taxon>Spiralia</taxon>
        <taxon>Lophotrochozoa</taxon>
        <taxon>Platyhelminthes</taxon>
        <taxon>Trematoda</taxon>
        <taxon>Digenea</taxon>
        <taxon>Plagiorchiida</taxon>
        <taxon>Troglotremata</taxon>
        <taxon>Troglotrematidae</taxon>
        <taxon>Paragonimus</taxon>
    </lineage>
</organism>
<keyword evidence="6" id="KW-1185">Reference proteome</keyword>
<proteinExistence type="predicted"/>
<dbReference type="SMART" id="SM00027">
    <property type="entry name" value="EH"/>
    <property type="match status" value="1"/>
</dbReference>
<feature type="region of interest" description="Disordered" evidence="2">
    <location>
        <begin position="69"/>
        <end position="90"/>
    </location>
</feature>
<accession>A0A5J4N3V8</accession>
<dbReference type="Pfam" id="PF12763">
    <property type="entry name" value="EH"/>
    <property type="match status" value="1"/>
</dbReference>
<evidence type="ECO:0000259" key="3">
    <source>
        <dbReference type="PROSITE" id="PS50031"/>
    </source>
</evidence>
<evidence type="ECO:0000256" key="1">
    <source>
        <dbReference type="ARBA" id="ARBA00022837"/>
    </source>
</evidence>
<sequence length="90" mass="9879">LFQSLNPVNGRLSGEAVRPHLVASHLPLSVLRRIWQLSDVDRDGHLDADEFALANYLVKLKVDGNDLPNPLPAHLIPPSKRADIPNGTTD</sequence>
<comment type="caution">
    <text evidence="5">The sequence shown here is derived from an EMBL/GenBank/DDBJ whole genome shotgun (WGS) entry which is preliminary data.</text>
</comment>
<name>A0A5J4N3V8_9TREM</name>
<dbReference type="GO" id="GO:0005509">
    <property type="term" value="F:calcium ion binding"/>
    <property type="evidence" value="ECO:0007669"/>
    <property type="project" value="InterPro"/>
</dbReference>
<evidence type="ECO:0000313" key="5">
    <source>
        <dbReference type="EMBL" id="KAA3670137.1"/>
    </source>
</evidence>
<dbReference type="InterPro" id="IPR011992">
    <property type="entry name" value="EF-hand-dom_pair"/>
</dbReference>